<sequence>MKNDQASVTRLLQTWDRGSKSTRVKMLQDFVCENTYKTGPELELEFAHAASLFLTRLTAWLRLTYMMGTHVKIQLQAIGIFVGASSGHKFLAEFLEVGGVLTVLEILGLNQAKEEDKAEALKILMHVVNAGRRYKELVCESFGIRAVAECLAKSNSEETQDLARNLLHQLSNGNPKYENQVYKALIALLKSSSPKAQQMAAQTLRIIQPVIGTASPTIVDPVLMLLRSLHLEVQYEACELIKDLMQYNIRNAILKGLVSLLKPTKDDVQESAESVIADPDSPQLQPPLPIYVQQAAAAKMICILAKESPEIAESLVQLRAVHGILLAMGNTLYAESQRQAGIALEFFVRSFPLVNDRVKEALGDKSYEEFMTQPDNMFVNMTAIQADVLVSNKVNIPGDSPYGLLECRWRSLVKVGILAHCSSNGPRQRDLSNNTVQERTSTSYGDTRLEKQCRNLSRDYNKEQLSLQHRLHGALQRVTYSAIGNNAAKQVAEMVAKSIIPFYFW</sequence>
<dbReference type="Pfam" id="PF17741">
    <property type="entry name" value="DUF5578"/>
    <property type="match status" value="1"/>
</dbReference>
<dbReference type="InterPro" id="IPR011989">
    <property type="entry name" value="ARM-like"/>
</dbReference>
<dbReference type="GeneID" id="116286853"/>
<dbReference type="AlphaFoldDB" id="A0A6P8H0U2"/>
<dbReference type="OrthoDB" id="278163at2759"/>
<gene>
    <name evidence="2" type="primary">LOC116286853</name>
</gene>
<dbReference type="Proteomes" id="UP000515163">
    <property type="component" value="Unplaced"/>
</dbReference>
<dbReference type="InterPro" id="IPR016024">
    <property type="entry name" value="ARM-type_fold"/>
</dbReference>
<dbReference type="Gene3D" id="1.25.10.10">
    <property type="entry name" value="Leucine-rich Repeat Variant"/>
    <property type="match status" value="1"/>
</dbReference>
<dbReference type="PANTHER" id="PTHR34258:SF1">
    <property type="entry name" value="ARMADILLO-LIKE HELICAL DOMAIN CONTAINING PROTEIN 1"/>
    <property type="match status" value="1"/>
</dbReference>
<dbReference type="SUPFAM" id="SSF48371">
    <property type="entry name" value="ARM repeat"/>
    <property type="match status" value="1"/>
</dbReference>
<dbReference type="PANTHER" id="PTHR34258">
    <property type="entry name" value="ARMADILLO-LIKE HELICAL DOMAIN CONTAINING PROTEIN 1"/>
    <property type="match status" value="1"/>
</dbReference>
<dbReference type="KEGG" id="aten:116286853"/>
<accession>A0A6P8H0U2</accession>
<reference evidence="2" key="1">
    <citation type="submission" date="2025-08" db="UniProtKB">
        <authorList>
            <consortium name="RefSeq"/>
        </authorList>
    </citation>
    <scope>IDENTIFICATION</scope>
    <source>
        <tissue evidence="2">Tentacle</tissue>
    </source>
</reference>
<dbReference type="InParanoid" id="A0A6P8H0U2"/>
<dbReference type="InterPro" id="IPR041090">
    <property type="entry name" value="DUF5578"/>
</dbReference>
<name>A0A6P8H0U2_ACTTE</name>
<dbReference type="FunCoup" id="A0A6P8H0U2">
    <property type="interactions" value="55"/>
</dbReference>
<protein>
    <submittedName>
        <fullName evidence="2">Armadillo-like helical domain containing protein 1 isoform X1</fullName>
    </submittedName>
</protein>
<evidence type="ECO:0000313" key="1">
    <source>
        <dbReference type="Proteomes" id="UP000515163"/>
    </source>
</evidence>
<keyword evidence="1" id="KW-1185">Reference proteome</keyword>
<organism evidence="1 2">
    <name type="scientific">Actinia tenebrosa</name>
    <name type="common">Australian red waratah sea anemone</name>
    <dbReference type="NCBI Taxonomy" id="6105"/>
    <lineage>
        <taxon>Eukaryota</taxon>
        <taxon>Metazoa</taxon>
        <taxon>Cnidaria</taxon>
        <taxon>Anthozoa</taxon>
        <taxon>Hexacorallia</taxon>
        <taxon>Actiniaria</taxon>
        <taxon>Actiniidae</taxon>
        <taxon>Actinia</taxon>
    </lineage>
</organism>
<evidence type="ECO:0000313" key="2">
    <source>
        <dbReference type="RefSeq" id="XP_031549298.1"/>
    </source>
</evidence>
<proteinExistence type="predicted"/>
<dbReference type="RefSeq" id="XP_031549298.1">
    <property type="nucleotide sequence ID" value="XM_031693438.1"/>
</dbReference>